<name>A0A437RKS3_9BURK</name>
<dbReference type="PROSITE" id="PS51318">
    <property type="entry name" value="TAT"/>
    <property type="match status" value="1"/>
</dbReference>
<accession>A0A437RKS3</accession>
<dbReference type="OrthoDB" id="9153709at2"/>
<dbReference type="AlphaFoldDB" id="A0A437RKS3"/>
<dbReference type="InterPro" id="IPR006311">
    <property type="entry name" value="TAT_signal"/>
</dbReference>
<reference evidence="1 2" key="1">
    <citation type="submission" date="2019-01" db="EMBL/GenBank/DDBJ databases">
        <authorList>
            <person name="Chen W.-M."/>
        </authorList>
    </citation>
    <scope>NUCLEOTIDE SEQUENCE [LARGE SCALE GENOMIC DNA]</scope>
    <source>
        <strain evidence="1 2">KYPY4</strain>
    </source>
</reference>
<proteinExistence type="predicted"/>
<dbReference type="Proteomes" id="UP000285575">
    <property type="component" value="Unassembled WGS sequence"/>
</dbReference>
<evidence type="ECO:0000313" key="2">
    <source>
        <dbReference type="Proteomes" id="UP000285575"/>
    </source>
</evidence>
<evidence type="ECO:0000313" key="1">
    <source>
        <dbReference type="EMBL" id="RVU47377.1"/>
    </source>
</evidence>
<keyword evidence="2" id="KW-1185">Reference proteome</keyword>
<dbReference type="RefSeq" id="WP_128227840.1">
    <property type="nucleotide sequence ID" value="NZ_SACR01000002.1"/>
</dbReference>
<comment type="caution">
    <text evidence="1">The sequence shown here is derived from an EMBL/GenBank/DDBJ whole genome shotgun (WGS) entry which is preliminary data.</text>
</comment>
<gene>
    <name evidence="1" type="ORF">EOE66_06420</name>
</gene>
<dbReference type="EMBL" id="SACR01000002">
    <property type="protein sequence ID" value="RVU47377.1"/>
    <property type="molecule type" value="Genomic_DNA"/>
</dbReference>
<organism evidence="1 2">
    <name type="scientific">Rubrivivax rivuli</name>
    <dbReference type="NCBI Taxonomy" id="1862385"/>
    <lineage>
        <taxon>Bacteria</taxon>
        <taxon>Pseudomonadati</taxon>
        <taxon>Pseudomonadota</taxon>
        <taxon>Betaproteobacteria</taxon>
        <taxon>Burkholderiales</taxon>
        <taxon>Sphaerotilaceae</taxon>
        <taxon>Rubrivivax</taxon>
    </lineage>
</organism>
<protein>
    <submittedName>
        <fullName evidence="1">Uncharacterized protein</fullName>
    </submittedName>
</protein>
<sequence>MHATIDPNARNRRRLLSLALPAALGAGLFVPGAALAARAGIGKLGVFSLMGDGLQLVFAAPVTDTRLDRNLRESLPTKNIGFDQAALRAVTKTVGNHYPQTQLQMFRATQPMTLPEQRAVADGAARAELPAWVIEAINKNGLTHILLITRNRGDARFPVNDGFSVGRGVVEGIGYYLDNTTELKNVDTGLPSSGFLGAFMMVRLQLMEVKTGDIVGSETIRVGRLFAGRKDIEAENIWNALDPQEKVDVLRNMVEQNVERVLLGVLGGASMR</sequence>